<dbReference type="AlphaFoldDB" id="H1D171"/>
<dbReference type="EMBL" id="ADLT01000045">
    <property type="protein sequence ID" value="EHO62767.1"/>
    <property type="molecule type" value="Genomic_DNA"/>
</dbReference>
<gene>
    <name evidence="10" type="ORF">HMPREF9453_01359</name>
</gene>
<dbReference type="SUPFAM" id="SSF51735">
    <property type="entry name" value="NAD(P)-binding Rossmann-fold domains"/>
    <property type="match status" value="1"/>
</dbReference>
<dbReference type="OrthoDB" id="9808814at2"/>
<dbReference type="PRINTS" id="PR00081">
    <property type="entry name" value="GDHRDH"/>
</dbReference>
<sequence>MRGARIAVITGASSGLGRVFALETGRLGGIDEIWLIARRRENLERLAGELPVKGRALSLDLLAEDSFASLKKLLEEERPAIALLVNNAGRGSAVSFEKESLKDMEDMVRLDAEVPMKLTGLCLPYMKRASGIINVCSAASFVPLPGLSVYSASKSFLLSFSRSLHRELKGRGIAVTALCPYWIGDTEFMEKAGASVHPLGLLTAKEVARQGLSDNRRGREISLPGIMSRLTRLGAALFPLPVLLFFKNLFGA</sequence>
<evidence type="ECO:0000256" key="7">
    <source>
        <dbReference type="ARBA" id="ARBA00023098"/>
    </source>
</evidence>
<dbReference type="HOGENOM" id="CLU_010194_2_1_9"/>
<dbReference type="STRING" id="742743.HMPREF9453_01359"/>
<dbReference type="Proteomes" id="UP000003277">
    <property type="component" value="Unassembled WGS sequence"/>
</dbReference>
<dbReference type="InterPro" id="IPR036291">
    <property type="entry name" value="NAD(P)-bd_dom_sf"/>
</dbReference>
<keyword evidence="6" id="KW-0560">Oxidoreductase</keyword>
<dbReference type="RefSeq" id="WP_008859853.1">
    <property type="nucleotide sequence ID" value="NZ_JH591188.1"/>
</dbReference>
<evidence type="ECO:0000256" key="8">
    <source>
        <dbReference type="ARBA" id="ARBA00023160"/>
    </source>
</evidence>
<keyword evidence="4" id="KW-0276">Fatty acid metabolism</keyword>
<reference evidence="10 11" key="1">
    <citation type="submission" date="2011-11" db="EMBL/GenBank/DDBJ databases">
        <title>The Genome Sequence of Dialister succinatiphilus YIT 11850.</title>
        <authorList>
            <consortium name="The Broad Institute Genome Sequencing Platform"/>
            <person name="Earl A."/>
            <person name="Ward D."/>
            <person name="Feldgarden M."/>
            <person name="Gevers D."/>
            <person name="Morotomi M."/>
            <person name="Young S.K."/>
            <person name="Zeng Q."/>
            <person name="Gargeya S."/>
            <person name="Fitzgerald M."/>
            <person name="Haas B."/>
            <person name="Abouelleil A."/>
            <person name="Alvarado L."/>
            <person name="Arachchi H.M."/>
            <person name="Berlin A."/>
            <person name="Brown A."/>
            <person name="Chapman S.B."/>
            <person name="Dunbar C."/>
            <person name="Gearin G."/>
            <person name="Goldberg J."/>
            <person name="Griggs A."/>
            <person name="Gujja S."/>
            <person name="Heiman D."/>
            <person name="Howarth C."/>
            <person name="Lui A."/>
            <person name="MacDonald P.J.P."/>
            <person name="Montmayeur A."/>
            <person name="Murphy C."/>
            <person name="Neiman D."/>
            <person name="Pearson M."/>
            <person name="Priest M."/>
            <person name="Roberts A."/>
            <person name="Saif S."/>
            <person name="Shea T."/>
            <person name="Sisk P."/>
            <person name="Stolte C."/>
            <person name="Sykes S."/>
            <person name="Wortman J."/>
            <person name="Nusbaum C."/>
            <person name="Birren B."/>
        </authorList>
    </citation>
    <scope>NUCLEOTIDE SEQUENCE [LARGE SCALE GENOMIC DNA]</scope>
    <source>
        <strain evidence="10 11">YIT 11850</strain>
    </source>
</reference>
<keyword evidence="5" id="KW-0521">NADP</keyword>
<evidence type="ECO:0000256" key="1">
    <source>
        <dbReference type="ARBA" id="ARBA00005194"/>
    </source>
</evidence>
<proteinExistence type="inferred from homology"/>
<evidence type="ECO:0000313" key="10">
    <source>
        <dbReference type="EMBL" id="EHO62767.1"/>
    </source>
</evidence>
<keyword evidence="8" id="KW-0275">Fatty acid biosynthesis</keyword>
<evidence type="ECO:0008006" key="12">
    <source>
        <dbReference type="Google" id="ProtNLM"/>
    </source>
</evidence>
<dbReference type="CDD" id="cd05233">
    <property type="entry name" value="SDR_c"/>
    <property type="match status" value="1"/>
</dbReference>
<comment type="pathway">
    <text evidence="1">Lipid metabolism; fatty acid biosynthesis.</text>
</comment>
<evidence type="ECO:0000256" key="5">
    <source>
        <dbReference type="ARBA" id="ARBA00022857"/>
    </source>
</evidence>
<dbReference type="PRINTS" id="PR00080">
    <property type="entry name" value="SDRFAMILY"/>
</dbReference>
<comment type="similarity">
    <text evidence="2 9">Belongs to the short-chain dehydrogenases/reductases (SDR) family.</text>
</comment>
<dbReference type="eggNOG" id="COG0300">
    <property type="taxonomic scope" value="Bacteria"/>
</dbReference>
<evidence type="ECO:0000313" key="11">
    <source>
        <dbReference type="Proteomes" id="UP000003277"/>
    </source>
</evidence>
<dbReference type="PROSITE" id="PS00061">
    <property type="entry name" value="ADH_SHORT"/>
    <property type="match status" value="1"/>
</dbReference>
<dbReference type="GO" id="GO:0030497">
    <property type="term" value="P:fatty acid elongation"/>
    <property type="evidence" value="ECO:0007669"/>
    <property type="project" value="TreeGrafter"/>
</dbReference>
<keyword evidence="7" id="KW-0443">Lipid metabolism</keyword>
<dbReference type="Pfam" id="PF00106">
    <property type="entry name" value="adh_short"/>
    <property type="match status" value="1"/>
</dbReference>
<name>H1D171_9FIRM</name>
<comment type="caution">
    <text evidence="10">The sequence shown here is derived from an EMBL/GenBank/DDBJ whole genome shotgun (WGS) entry which is preliminary data.</text>
</comment>
<dbReference type="PANTHER" id="PTHR43086">
    <property type="entry name" value="VERY-LONG-CHAIN 3-OXOOACYL-COA REDUCTASE"/>
    <property type="match status" value="1"/>
</dbReference>
<evidence type="ECO:0000256" key="3">
    <source>
        <dbReference type="ARBA" id="ARBA00022516"/>
    </source>
</evidence>
<evidence type="ECO:0000256" key="2">
    <source>
        <dbReference type="ARBA" id="ARBA00006484"/>
    </source>
</evidence>
<dbReference type="InterPro" id="IPR020904">
    <property type="entry name" value="Sc_DH/Rdtase_CS"/>
</dbReference>
<dbReference type="PATRIC" id="fig|742743.3.peg.1379"/>
<evidence type="ECO:0000256" key="6">
    <source>
        <dbReference type="ARBA" id="ARBA00023002"/>
    </source>
</evidence>
<dbReference type="Gene3D" id="3.40.50.720">
    <property type="entry name" value="NAD(P)-binding Rossmann-like Domain"/>
    <property type="match status" value="1"/>
</dbReference>
<protein>
    <recommendedName>
        <fullName evidence="12">SDR family NAD(P)-dependent oxidoreductase</fullName>
    </recommendedName>
</protein>
<organism evidence="10 11">
    <name type="scientific">Dialister succinatiphilus YIT 11850</name>
    <dbReference type="NCBI Taxonomy" id="742743"/>
    <lineage>
        <taxon>Bacteria</taxon>
        <taxon>Bacillati</taxon>
        <taxon>Bacillota</taxon>
        <taxon>Negativicutes</taxon>
        <taxon>Veillonellales</taxon>
        <taxon>Veillonellaceae</taxon>
        <taxon>Dialister</taxon>
    </lineage>
</organism>
<accession>H1D171</accession>
<evidence type="ECO:0000256" key="9">
    <source>
        <dbReference type="RuleBase" id="RU000363"/>
    </source>
</evidence>
<dbReference type="PANTHER" id="PTHR43086:SF2">
    <property type="entry name" value="HYDROXYSTEROID DEHYDROGENASE-LIKE PROTEIN 1"/>
    <property type="match status" value="1"/>
</dbReference>
<evidence type="ECO:0000256" key="4">
    <source>
        <dbReference type="ARBA" id="ARBA00022832"/>
    </source>
</evidence>
<dbReference type="GO" id="GO:0016491">
    <property type="term" value="F:oxidoreductase activity"/>
    <property type="evidence" value="ECO:0007669"/>
    <property type="project" value="UniProtKB-KW"/>
</dbReference>
<dbReference type="InterPro" id="IPR002347">
    <property type="entry name" value="SDR_fam"/>
</dbReference>
<keyword evidence="3" id="KW-0444">Lipid biosynthesis</keyword>
<keyword evidence="11" id="KW-1185">Reference proteome</keyword>